<evidence type="ECO:0000313" key="1">
    <source>
        <dbReference type="EMBL" id="JAE02653.1"/>
    </source>
</evidence>
<proteinExistence type="predicted"/>
<sequence>MTPRTPVWQRRILMGTRCELPRFSRLILYDEHGWPLQSSTRNRADHIFQTSKKSLFFRAKRRLPGQPQLSGTSCRL</sequence>
<dbReference type="AlphaFoldDB" id="A0A0A9F308"/>
<name>A0A0A9F308_ARUDO</name>
<dbReference type="PANTHER" id="PTHR33237">
    <property type="entry name" value="F2P16.13 PROTEIN-RELATED"/>
    <property type="match status" value="1"/>
</dbReference>
<reference evidence="1" key="2">
    <citation type="journal article" date="2015" name="Data Brief">
        <title>Shoot transcriptome of the giant reed, Arundo donax.</title>
        <authorList>
            <person name="Barrero R.A."/>
            <person name="Guerrero F.D."/>
            <person name="Moolhuijzen P."/>
            <person name="Goolsby J.A."/>
            <person name="Tidwell J."/>
            <person name="Bellgard S.E."/>
            <person name="Bellgard M.I."/>
        </authorList>
    </citation>
    <scope>NUCLEOTIDE SEQUENCE</scope>
    <source>
        <tissue evidence="1">Shoot tissue taken approximately 20 cm above the soil surface</tissue>
    </source>
</reference>
<dbReference type="PANTHER" id="PTHR33237:SF21">
    <property type="entry name" value="TRANSMEMBRANE PROTEIN"/>
    <property type="match status" value="1"/>
</dbReference>
<organism evidence="1">
    <name type="scientific">Arundo donax</name>
    <name type="common">Giant reed</name>
    <name type="synonym">Donax arundinaceus</name>
    <dbReference type="NCBI Taxonomy" id="35708"/>
    <lineage>
        <taxon>Eukaryota</taxon>
        <taxon>Viridiplantae</taxon>
        <taxon>Streptophyta</taxon>
        <taxon>Embryophyta</taxon>
        <taxon>Tracheophyta</taxon>
        <taxon>Spermatophyta</taxon>
        <taxon>Magnoliopsida</taxon>
        <taxon>Liliopsida</taxon>
        <taxon>Poales</taxon>
        <taxon>Poaceae</taxon>
        <taxon>PACMAD clade</taxon>
        <taxon>Arundinoideae</taxon>
        <taxon>Arundineae</taxon>
        <taxon>Arundo</taxon>
    </lineage>
</organism>
<dbReference type="EMBL" id="GBRH01195243">
    <property type="protein sequence ID" value="JAE02653.1"/>
    <property type="molecule type" value="Transcribed_RNA"/>
</dbReference>
<protein>
    <submittedName>
        <fullName evidence="1">Uncharacterized protein</fullName>
    </submittedName>
</protein>
<reference evidence="1" key="1">
    <citation type="submission" date="2014-09" db="EMBL/GenBank/DDBJ databases">
        <authorList>
            <person name="Magalhaes I.L.F."/>
            <person name="Oliveira U."/>
            <person name="Santos F.R."/>
            <person name="Vidigal T.H.D.A."/>
            <person name="Brescovit A.D."/>
            <person name="Santos A.J."/>
        </authorList>
    </citation>
    <scope>NUCLEOTIDE SEQUENCE</scope>
    <source>
        <tissue evidence="1">Shoot tissue taken approximately 20 cm above the soil surface</tissue>
    </source>
</reference>
<accession>A0A0A9F308</accession>